<dbReference type="PROSITE" id="PS00053">
    <property type="entry name" value="RIBOSOMAL_S8"/>
    <property type="match status" value="1"/>
</dbReference>
<organism evidence="5 6">
    <name type="scientific">Gomphillus americanus</name>
    <dbReference type="NCBI Taxonomy" id="1940652"/>
    <lineage>
        <taxon>Eukaryota</taxon>
        <taxon>Fungi</taxon>
        <taxon>Dikarya</taxon>
        <taxon>Ascomycota</taxon>
        <taxon>Pezizomycotina</taxon>
        <taxon>Lecanoromycetes</taxon>
        <taxon>OSLEUM clade</taxon>
        <taxon>Ostropomycetidae</taxon>
        <taxon>Ostropales</taxon>
        <taxon>Graphidaceae</taxon>
        <taxon>Gomphilloideae</taxon>
        <taxon>Gomphillus</taxon>
    </lineage>
</organism>
<keyword evidence="2 4" id="KW-0689">Ribosomal protein</keyword>
<keyword evidence="3 4" id="KW-0687">Ribonucleoprotein</keyword>
<comment type="caution">
    <text evidence="5">The sequence shown here is derived from an EMBL/GenBank/DDBJ whole genome shotgun (WGS) entry which is preliminary data.</text>
</comment>
<name>A0A8H3EM40_9LECA</name>
<sequence length="130" mass="14756">MVKTSVLNDALNAINNAEKSGKRQVLIRPSSKVIVKFLQTMQKHGYIGEFEEVDDHRSGKIVVQLIGRINKTGVISPRFNVRVTDFEKWVVKLLPSRQFGYIVLTTSAGIMDHEEARRKHVAGKILGFFY</sequence>
<dbReference type="Pfam" id="PF00410">
    <property type="entry name" value="Ribosomal_S8"/>
    <property type="match status" value="1"/>
</dbReference>
<dbReference type="PANTHER" id="PTHR11758">
    <property type="entry name" value="40S RIBOSOMAL PROTEIN S15A"/>
    <property type="match status" value="1"/>
</dbReference>
<reference evidence="5" key="1">
    <citation type="submission" date="2021-03" db="EMBL/GenBank/DDBJ databases">
        <authorList>
            <person name="Tagirdzhanova G."/>
        </authorList>
    </citation>
    <scope>NUCLEOTIDE SEQUENCE</scope>
</reference>
<dbReference type="GO" id="GO:0003735">
    <property type="term" value="F:structural constituent of ribosome"/>
    <property type="evidence" value="ECO:0007669"/>
    <property type="project" value="InterPro"/>
</dbReference>
<dbReference type="NCBIfam" id="NF003115">
    <property type="entry name" value="PRK04034.1"/>
    <property type="match status" value="1"/>
</dbReference>
<dbReference type="GO" id="GO:0006412">
    <property type="term" value="P:translation"/>
    <property type="evidence" value="ECO:0007669"/>
    <property type="project" value="InterPro"/>
</dbReference>
<gene>
    <name evidence="5" type="primary">CRP27</name>
    <name evidence="5" type="ORF">GOMPHAMPRED_004986</name>
</gene>
<dbReference type="InterPro" id="IPR000630">
    <property type="entry name" value="Ribosomal_uS8"/>
</dbReference>
<dbReference type="FunFam" id="3.30.1490.10:FF:000002">
    <property type="entry name" value="40S ribosomal protein S15a"/>
    <property type="match status" value="1"/>
</dbReference>
<protein>
    <submittedName>
        <fullName evidence="5">40S ribosomal protein S22</fullName>
    </submittedName>
</protein>
<dbReference type="EMBL" id="CAJPDQ010000003">
    <property type="protein sequence ID" value="CAF9906973.1"/>
    <property type="molecule type" value="Genomic_DNA"/>
</dbReference>
<evidence type="ECO:0000256" key="1">
    <source>
        <dbReference type="ARBA" id="ARBA00006471"/>
    </source>
</evidence>
<dbReference type="Gene3D" id="3.30.1490.10">
    <property type="match status" value="1"/>
</dbReference>
<accession>A0A8H3EM40</accession>
<evidence type="ECO:0000313" key="6">
    <source>
        <dbReference type="Proteomes" id="UP000664169"/>
    </source>
</evidence>
<evidence type="ECO:0000256" key="3">
    <source>
        <dbReference type="ARBA" id="ARBA00023274"/>
    </source>
</evidence>
<dbReference type="Gene3D" id="3.30.1370.30">
    <property type="match status" value="1"/>
</dbReference>
<dbReference type="InterPro" id="IPR047863">
    <property type="entry name" value="Ribosomal_uS8_CS"/>
</dbReference>
<keyword evidence="6" id="KW-1185">Reference proteome</keyword>
<dbReference type="InterPro" id="IPR035987">
    <property type="entry name" value="Ribosomal_uS8_sf"/>
</dbReference>
<dbReference type="OrthoDB" id="10250260at2759"/>
<evidence type="ECO:0000256" key="4">
    <source>
        <dbReference type="RuleBase" id="RU003660"/>
    </source>
</evidence>
<proteinExistence type="inferred from homology"/>
<comment type="similarity">
    <text evidence="1 4">Belongs to the universal ribosomal protein uS8 family.</text>
</comment>
<evidence type="ECO:0000256" key="2">
    <source>
        <dbReference type="ARBA" id="ARBA00022980"/>
    </source>
</evidence>
<dbReference type="SUPFAM" id="SSF56047">
    <property type="entry name" value="Ribosomal protein S8"/>
    <property type="match status" value="1"/>
</dbReference>
<dbReference type="FunFam" id="3.30.1370.30:FF:000001">
    <property type="entry name" value="40S ribosomal protein S15a"/>
    <property type="match status" value="1"/>
</dbReference>
<evidence type="ECO:0000313" key="5">
    <source>
        <dbReference type="EMBL" id="CAF9906973.1"/>
    </source>
</evidence>
<dbReference type="Proteomes" id="UP000664169">
    <property type="component" value="Unassembled WGS sequence"/>
</dbReference>
<dbReference type="AlphaFoldDB" id="A0A8H3EM40"/>
<dbReference type="GO" id="GO:0022627">
    <property type="term" value="C:cytosolic small ribosomal subunit"/>
    <property type="evidence" value="ECO:0007669"/>
    <property type="project" value="UniProtKB-ARBA"/>
</dbReference>